<dbReference type="AlphaFoldDB" id="A0A4C1TSW8"/>
<reference evidence="1 2" key="1">
    <citation type="journal article" date="2019" name="Commun. Biol.">
        <title>The bagworm genome reveals a unique fibroin gene that provides high tensile strength.</title>
        <authorList>
            <person name="Kono N."/>
            <person name="Nakamura H."/>
            <person name="Ohtoshi R."/>
            <person name="Tomita M."/>
            <person name="Numata K."/>
            <person name="Arakawa K."/>
        </authorList>
    </citation>
    <scope>NUCLEOTIDE SEQUENCE [LARGE SCALE GENOMIC DNA]</scope>
</reference>
<accession>A0A4C1TSW8</accession>
<dbReference type="Proteomes" id="UP000299102">
    <property type="component" value="Unassembled WGS sequence"/>
</dbReference>
<keyword evidence="2" id="KW-1185">Reference proteome</keyword>
<organism evidence="1 2">
    <name type="scientific">Eumeta variegata</name>
    <name type="common">Bagworm moth</name>
    <name type="synonym">Eumeta japonica</name>
    <dbReference type="NCBI Taxonomy" id="151549"/>
    <lineage>
        <taxon>Eukaryota</taxon>
        <taxon>Metazoa</taxon>
        <taxon>Ecdysozoa</taxon>
        <taxon>Arthropoda</taxon>
        <taxon>Hexapoda</taxon>
        <taxon>Insecta</taxon>
        <taxon>Pterygota</taxon>
        <taxon>Neoptera</taxon>
        <taxon>Endopterygota</taxon>
        <taxon>Lepidoptera</taxon>
        <taxon>Glossata</taxon>
        <taxon>Ditrysia</taxon>
        <taxon>Tineoidea</taxon>
        <taxon>Psychidae</taxon>
        <taxon>Oiketicinae</taxon>
        <taxon>Eumeta</taxon>
    </lineage>
</organism>
<protein>
    <submittedName>
        <fullName evidence="1">Uncharacterized protein</fullName>
    </submittedName>
</protein>
<proteinExistence type="predicted"/>
<gene>
    <name evidence="1" type="ORF">EVAR_17240_1</name>
</gene>
<sequence>MSCAFSFFIRIGYIFVIAIFKGGSRSTPVGAGTASRTGFGVTGDNELYNRLICCSVCVFNVRVCVLLVEFDRKRDKGLYFILILIFDLALYRLEPWAVSELNAEREVESRVGTVVKIECRIEIKIKN</sequence>
<name>A0A4C1TSW8_EUMVA</name>
<evidence type="ECO:0000313" key="2">
    <source>
        <dbReference type="Proteomes" id="UP000299102"/>
    </source>
</evidence>
<evidence type="ECO:0000313" key="1">
    <source>
        <dbReference type="EMBL" id="GBP17111.1"/>
    </source>
</evidence>
<comment type="caution">
    <text evidence="1">The sequence shown here is derived from an EMBL/GenBank/DDBJ whole genome shotgun (WGS) entry which is preliminary data.</text>
</comment>
<dbReference type="EMBL" id="BGZK01000085">
    <property type="protein sequence ID" value="GBP17111.1"/>
    <property type="molecule type" value="Genomic_DNA"/>
</dbReference>